<dbReference type="Proteomes" id="UP000294071">
    <property type="component" value="Unassembled WGS sequence"/>
</dbReference>
<evidence type="ECO:0000313" key="3">
    <source>
        <dbReference type="EMBL" id="RYB94425.1"/>
    </source>
</evidence>
<feature type="region of interest" description="Disordered" evidence="1">
    <location>
        <begin position="47"/>
        <end position="75"/>
    </location>
</feature>
<feature type="compositionally biased region" description="Basic and acidic residues" evidence="1">
    <location>
        <begin position="53"/>
        <end position="71"/>
    </location>
</feature>
<evidence type="ECO:0000256" key="2">
    <source>
        <dbReference type="SAM" id="Phobius"/>
    </source>
</evidence>
<comment type="caution">
    <text evidence="3">The sequence shown here is derived from an EMBL/GenBank/DDBJ whole genome shotgun (WGS) entry which is preliminary data.</text>
</comment>
<evidence type="ECO:0008006" key="5">
    <source>
        <dbReference type="Google" id="ProtNLM"/>
    </source>
</evidence>
<dbReference type="RefSeq" id="WP_129399776.1">
    <property type="nucleotide sequence ID" value="NZ_SDWT01000001.1"/>
</dbReference>
<evidence type="ECO:0000256" key="1">
    <source>
        <dbReference type="SAM" id="MobiDB-lite"/>
    </source>
</evidence>
<feature type="transmembrane region" description="Helical" evidence="2">
    <location>
        <begin position="228"/>
        <end position="249"/>
    </location>
</feature>
<accession>A0A4Q2S208</accession>
<feature type="transmembrane region" description="Helical" evidence="2">
    <location>
        <begin position="189"/>
        <end position="208"/>
    </location>
</feature>
<proteinExistence type="predicted"/>
<feature type="transmembrane region" description="Helical" evidence="2">
    <location>
        <begin position="157"/>
        <end position="177"/>
    </location>
</feature>
<evidence type="ECO:0000313" key="4">
    <source>
        <dbReference type="Proteomes" id="UP000294071"/>
    </source>
</evidence>
<gene>
    <name evidence="3" type="ORF">EUA93_08765</name>
</gene>
<organism evidence="3 4">
    <name type="scientific">Nocardioides oleivorans</name>
    <dbReference type="NCBI Taxonomy" id="273676"/>
    <lineage>
        <taxon>Bacteria</taxon>
        <taxon>Bacillati</taxon>
        <taxon>Actinomycetota</taxon>
        <taxon>Actinomycetes</taxon>
        <taxon>Propionibacteriales</taxon>
        <taxon>Nocardioidaceae</taxon>
        <taxon>Nocardioides</taxon>
    </lineage>
</organism>
<protein>
    <recommendedName>
        <fullName evidence="5">CbtA family protein</fullName>
    </recommendedName>
</protein>
<sequence length="268" mass="27396">MTVRNFLVTGLLVGLVAGVLTFAVANLFGEPSIDTAIGIEEASSAAAEAPAAEDGHTHADGEEAGHLHGDEEGGISRTTQKTWGLATAMIVVGPALGGLVGIAAAFAMGRLRRLSPAQSTALVALLGFVAVALVPFAKYPSTPPAVGSGDTIGSRTGLYFAFLVVSVVAMIGAVLLGKALLGRLRTAEAVAAAAAAYLLVVVVVGHLMPTVNELGSFPADTLWYFRRASLVTLATLWALIGVGMTAMVARQHEKATMAHAKRELAASL</sequence>
<keyword evidence="2" id="KW-0812">Transmembrane</keyword>
<feature type="transmembrane region" description="Helical" evidence="2">
    <location>
        <begin position="119"/>
        <end position="137"/>
    </location>
</feature>
<keyword evidence="2" id="KW-0472">Membrane</keyword>
<dbReference type="EMBL" id="SDWT01000001">
    <property type="protein sequence ID" value="RYB94425.1"/>
    <property type="molecule type" value="Genomic_DNA"/>
</dbReference>
<dbReference type="Pfam" id="PF09490">
    <property type="entry name" value="CbtA"/>
    <property type="match status" value="1"/>
</dbReference>
<keyword evidence="4" id="KW-1185">Reference proteome</keyword>
<dbReference type="InterPro" id="IPR012666">
    <property type="entry name" value="CbtA_put"/>
</dbReference>
<keyword evidence="2" id="KW-1133">Transmembrane helix</keyword>
<dbReference type="OrthoDB" id="6851830at2"/>
<name>A0A4Q2S208_9ACTN</name>
<reference evidence="3 4" key="1">
    <citation type="submission" date="2019-01" db="EMBL/GenBank/DDBJ databases">
        <title>Novel species of Nocardioides.</title>
        <authorList>
            <person name="Liu Q."/>
            <person name="Xin Y.-H."/>
        </authorList>
    </citation>
    <scope>NUCLEOTIDE SEQUENCE [LARGE SCALE GENOMIC DNA]</scope>
    <source>
        <strain evidence="3 4">CGMCC 4.6882</strain>
    </source>
</reference>
<dbReference type="AlphaFoldDB" id="A0A4Q2S208"/>
<feature type="transmembrane region" description="Helical" evidence="2">
    <location>
        <begin position="83"/>
        <end position="107"/>
    </location>
</feature>